<dbReference type="AlphaFoldDB" id="A0A813I1R7"/>
<reference evidence="2" key="1">
    <citation type="submission" date="2021-02" db="EMBL/GenBank/DDBJ databases">
        <authorList>
            <person name="Dougan E. K."/>
            <person name="Rhodes N."/>
            <person name="Thang M."/>
            <person name="Chan C."/>
        </authorList>
    </citation>
    <scope>NUCLEOTIDE SEQUENCE</scope>
</reference>
<keyword evidence="3" id="KW-1185">Reference proteome</keyword>
<keyword evidence="1" id="KW-0472">Membrane</keyword>
<feature type="non-terminal residue" evidence="2">
    <location>
        <position position="472"/>
    </location>
</feature>
<organism evidence="2 3">
    <name type="scientific">Polarella glacialis</name>
    <name type="common">Dinoflagellate</name>
    <dbReference type="NCBI Taxonomy" id="89957"/>
    <lineage>
        <taxon>Eukaryota</taxon>
        <taxon>Sar</taxon>
        <taxon>Alveolata</taxon>
        <taxon>Dinophyceae</taxon>
        <taxon>Suessiales</taxon>
        <taxon>Suessiaceae</taxon>
        <taxon>Polarella</taxon>
    </lineage>
</organism>
<evidence type="ECO:0000313" key="3">
    <source>
        <dbReference type="Proteomes" id="UP000654075"/>
    </source>
</evidence>
<name>A0A813I1R7_POLGL</name>
<evidence type="ECO:0000256" key="1">
    <source>
        <dbReference type="SAM" id="Phobius"/>
    </source>
</evidence>
<accession>A0A813I1R7</accession>
<feature type="transmembrane region" description="Helical" evidence="1">
    <location>
        <begin position="444"/>
        <end position="470"/>
    </location>
</feature>
<proteinExistence type="predicted"/>
<gene>
    <name evidence="2" type="ORF">PGLA1383_LOCUS57918</name>
</gene>
<evidence type="ECO:0000313" key="2">
    <source>
        <dbReference type="EMBL" id="CAE8643584.1"/>
    </source>
</evidence>
<keyword evidence="1" id="KW-1133">Transmembrane helix</keyword>
<protein>
    <submittedName>
        <fullName evidence="2">Uncharacterized protein</fullName>
    </submittedName>
</protein>
<sequence>AFSGGKLPPPQKAFFQSALSFPPSVLPVSALRRRMMDVLRVIALAVSALSLPAAAVQCQAGSADASHCAFPADAKCFPGINTGMTATPSSSGECITPSTSNTCSQSVADGSKAWTWSSYGAQCCNCWQMTSTALVAGTCTASCSEVMGTARYCGTGSTYASTGSVNCQACAATTTTTTTTPMSGSCPSGCLDPMCQAGNPSNSGKALVAGTCTASCSEVMGTARYCGTGSIYASTGSVNCQACAATTTTTTTTPMSGSCPSDCLDPMCQAGNPSNGGKALVAGTCTASCSEVMGTARYCGTGSIYASTGSVNCQACTPAMAQTSAETHEDASMLQVKVKASLAVADNLNETFSKSLTQEVQCQAGSGNAAYCGFNVPASGHYPNQNTCWAGINTGATATGSCATPSKNNACWLQVANNYYDQSLAWAWASYSDTCCNCWQRKDWTPSLLVITVCVYCYQCLCLLLHLLLWKQ</sequence>
<dbReference type="EMBL" id="CAJNNV010033403">
    <property type="protein sequence ID" value="CAE8643584.1"/>
    <property type="molecule type" value="Genomic_DNA"/>
</dbReference>
<dbReference type="OMA" id="CQACAAT"/>
<comment type="caution">
    <text evidence="2">The sequence shown here is derived from an EMBL/GenBank/DDBJ whole genome shotgun (WGS) entry which is preliminary data.</text>
</comment>
<keyword evidence="1" id="KW-0812">Transmembrane</keyword>
<dbReference type="Proteomes" id="UP000654075">
    <property type="component" value="Unassembled WGS sequence"/>
</dbReference>